<dbReference type="PANTHER" id="PTHR23221">
    <property type="entry name" value="GLYCOSYLPHOSPHATIDYLINOSITOL PHOSPHOLIPASE D"/>
    <property type="match status" value="1"/>
</dbReference>
<keyword evidence="3" id="KW-0378">Hydrolase</keyword>
<name>A0ABW0DT32_9ACTN</name>
<gene>
    <name evidence="6" type="ORF">ACFPWV_11650</name>
</gene>
<dbReference type="RefSeq" id="WP_344557348.1">
    <property type="nucleotide sequence ID" value="NZ_BAAATG010000010.1"/>
</dbReference>
<dbReference type="InterPro" id="IPR028994">
    <property type="entry name" value="Integrin_alpha_N"/>
</dbReference>
<protein>
    <submittedName>
        <fullName evidence="6">FG-GAP repeat protein</fullName>
    </submittedName>
</protein>
<dbReference type="Pfam" id="PF01839">
    <property type="entry name" value="FG-GAP"/>
    <property type="match status" value="4"/>
</dbReference>
<feature type="chain" id="PRO_5045849745" evidence="5">
    <location>
        <begin position="30"/>
        <end position="493"/>
    </location>
</feature>
<dbReference type="PROSITE" id="PS51470">
    <property type="entry name" value="FG_GAP"/>
    <property type="match status" value="3"/>
</dbReference>
<dbReference type="Gene3D" id="2.130.10.130">
    <property type="entry name" value="Integrin alpha, N-terminal"/>
    <property type="match status" value="3"/>
</dbReference>
<dbReference type="Proteomes" id="UP001596035">
    <property type="component" value="Unassembled WGS sequence"/>
</dbReference>
<evidence type="ECO:0000256" key="4">
    <source>
        <dbReference type="ARBA" id="ARBA00023180"/>
    </source>
</evidence>
<accession>A0ABW0DT32</accession>
<keyword evidence="7" id="KW-1185">Reference proteome</keyword>
<feature type="signal peptide" evidence="5">
    <location>
        <begin position="1"/>
        <end position="29"/>
    </location>
</feature>
<organism evidence="6 7">
    <name type="scientific">Streptomyces atrovirens</name>
    <dbReference type="NCBI Taxonomy" id="285556"/>
    <lineage>
        <taxon>Bacteria</taxon>
        <taxon>Bacillati</taxon>
        <taxon>Actinomycetota</taxon>
        <taxon>Actinomycetes</taxon>
        <taxon>Kitasatosporales</taxon>
        <taxon>Streptomycetaceae</taxon>
        <taxon>Streptomyces</taxon>
    </lineage>
</organism>
<dbReference type="InterPro" id="IPR013517">
    <property type="entry name" value="FG-GAP"/>
</dbReference>
<keyword evidence="2" id="KW-0677">Repeat</keyword>
<evidence type="ECO:0000256" key="3">
    <source>
        <dbReference type="ARBA" id="ARBA00022801"/>
    </source>
</evidence>
<sequence>MRTRTLAAALAVATAAAGLSLTLAPTASAATSAADDFNGDGVADLVVATPHAPVDGRTDAGSVTVLYGSADGVSPARSTTLTQNSAGVPGDAGSYHLFGATHAGGDLDADGYTDLVVGAPGEAVRYSSSYGTLTVLWGGPDGLSGDGMTMVSPYATSEWSAEKDYGKKVVVADLDGDGVPQIATLSRTNLWAYDDLAGRTAPTDAARFYNYGSYIQPRTLTAGDFTGAGRAQLVVTGPENCGGTPGGCQDTGVYTWSDSGLEAVSVPGPGTDASGTGEAPTVSVAAGDIDGDGHADLVTGHVPASATTTGEYSDAAGSVHVRYGSADGLGAHRTATLDAPGGSRSGDNFGASVAVGDVTGDGYADVAAGAPGATVRGVPGTGATVLLKGTATGLTDTGAQVFHQAADGVPGTAEADDWFGSAVDIADLDGDGTADLTVAAKGEDVLTGSVRDGADWVLYGSATGLTTTGATSFSARDFGLTHPNAEFGSVLGG</sequence>
<dbReference type="EMBL" id="JBHSKN010000011">
    <property type="protein sequence ID" value="MFC5240557.1"/>
    <property type="molecule type" value="Genomic_DNA"/>
</dbReference>
<dbReference type="SMART" id="SM00191">
    <property type="entry name" value="Int_alpha"/>
    <property type="match status" value="4"/>
</dbReference>
<dbReference type="InterPro" id="IPR000413">
    <property type="entry name" value="Integrin_alpha"/>
</dbReference>
<keyword evidence="4" id="KW-0325">Glycoprotein</keyword>
<evidence type="ECO:0000256" key="5">
    <source>
        <dbReference type="SAM" id="SignalP"/>
    </source>
</evidence>
<evidence type="ECO:0000256" key="1">
    <source>
        <dbReference type="ARBA" id="ARBA00022729"/>
    </source>
</evidence>
<dbReference type="SUPFAM" id="SSF69318">
    <property type="entry name" value="Integrin alpha N-terminal domain"/>
    <property type="match status" value="1"/>
</dbReference>
<dbReference type="PRINTS" id="PR01185">
    <property type="entry name" value="INTEGRINA"/>
</dbReference>
<proteinExistence type="predicted"/>
<evidence type="ECO:0000313" key="7">
    <source>
        <dbReference type="Proteomes" id="UP001596035"/>
    </source>
</evidence>
<evidence type="ECO:0000256" key="2">
    <source>
        <dbReference type="ARBA" id="ARBA00022737"/>
    </source>
</evidence>
<evidence type="ECO:0000313" key="6">
    <source>
        <dbReference type="EMBL" id="MFC5240557.1"/>
    </source>
</evidence>
<reference evidence="7" key="1">
    <citation type="journal article" date="2019" name="Int. J. Syst. Evol. Microbiol.">
        <title>The Global Catalogue of Microorganisms (GCM) 10K type strain sequencing project: providing services to taxonomists for standard genome sequencing and annotation.</title>
        <authorList>
            <consortium name="The Broad Institute Genomics Platform"/>
            <consortium name="The Broad Institute Genome Sequencing Center for Infectious Disease"/>
            <person name="Wu L."/>
            <person name="Ma J."/>
        </authorList>
    </citation>
    <scope>NUCLEOTIDE SEQUENCE [LARGE SCALE GENOMIC DNA]</scope>
    <source>
        <strain evidence="7">CGMCC 4.7131</strain>
    </source>
</reference>
<dbReference type="InterPro" id="IPR013519">
    <property type="entry name" value="Int_alpha_beta-p"/>
</dbReference>
<dbReference type="PANTHER" id="PTHR23221:SF7">
    <property type="entry name" value="PHOSPHATIDYLINOSITOL-GLYCAN-SPECIFIC PHOSPHOLIPASE D"/>
    <property type="match status" value="1"/>
</dbReference>
<keyword evidence="1 5" id="KW-0732">Signal</keyword>
<comment type="caution">
    <text evidence="6">The sequence shown here is derived from an EMBL/GenBank/DDBJ whole genome shotgun (WGS) entry which is preliminary data.</text>
</comment>